<evidence type="ECO:0000313" key="6">
    <source>
        <dbReference type="Proteomes" id="UP000305067"/>
    </source>
</evidence>
<feature type="compositionally biased region" description="Polar residues" evidence="1">
    <location>
        <begin position="3182"/>
        <end position="3194"/>
    </location>
</feature>
<accession>A0A5C3QU33</accession>
<keyword evidence="6" id="KW-1185">Reference proteome</keyword>
<feature type="compositionally biased region" description="Low complexity" evidence="1">
    <location>
        <begin position="3146"/>
        <end position="3157"/>
    </location>
</feature>
<reference evidence="5 6" key="1">
    <citation type="journal article" date="2019" name="Nat. Ecol. Evol.">
        <title>Megaphylogeny resolves global patterns of mushroom evolution.</title>
        <authorList>
            <person name="Varga T."/>
            <person name="Krizsan K."/>
            <person name="Foldi C."/>
            <person name="Dima B."/>
            <person name="Sanchez-Garcia M."/>
            <person name="Sanchez-Ramirez S."/>
            <person name="Szollosi G.J."/>
            <person name="Szarkandi J.G."/>
            <person name="Papp V."/>
            <person name="Albert L."/>
            <person name="Andreopoulos W."/>
            <person name="Angelini C."/>
            <person name="Antonin V."/>
            <person name="Barry K.W."/>
            <person name="Bougher N.L."/>
            <person name="Buchanan P."/>
            <person name="Buyck B."/>
            <person name="Bense V."/>
            <person name="Catcheside P."/>
            <person name="Chovatia M."/>
            <person name="Cooper J."/>
            <person name="Damon W."/>
            <person name="Desjardin D."/>
            <person name="Finy P."/>
            <person name="Geml J."/>
            <person name="Haridas S."/>
            <person name="Hughes K."/>
            <person name="Justo A."/>
            <person name="Karasinski D."/>
            <person name="Kautmanova I."/>
            <person name="Kiss B."/>
            <person name="Kocsube S."/>
            <person name="Kotiranta H."/>
            <person name="LaButti K.M."/>
            <person name="Lechner B.E."/>
            <person name="Liimatainen K."/>
            <person name="Lipzen A."/>
            <person name="Lukacs Z."/>
            <person name="Mihaltcheva S."/>
            <person name="Morgado L.N."/>
            <person name="Niskanen T."/>
            <person name="Noordeloos M.E."/>
            <person name="Ohm R.A."/>
            <person name="Ortiz-Santana B."/>
            <person name="Ovrebo C."/>
            <person name="Racz N."/>
            <person name="Riley R."/>
            <person name="Savchenko A."/>
            <person name="Shiryaev A."/>
            <person name="Soop K."/>
            <person name="Spirin V."/>
            <person name="Szebenyi C."/>
            <person name="Tomsovsky M."/>
            <person name="Tulloss R.E."/>
            <person name="Uehling J."/>
            <person name="Grigoriev I.V."/>
            <person name="Vagvolgyi C."/>
            <person name="Papp T."/>
            <person name="Martin F.M."/>
            <person name="Miettinen O."/>
            <person name="Hibbett D.S."/>
            <person name="Nagy L.G."/>
        </authorList>
    </citation>
    <scope>NUCLEOTIDE SEQUENCE [LARGE SCALE GENOMIC DNA]</scope>
    <source>
        <strain evidence="5 6">CBS 309.79</strain>
    </source>
</reference>
<feature type="domain" description="Csf1 C-terminal region" evidence="4">
    <location>
        <begin position="2477"/>
        <end position="2778"/>
    </location>
</feature>
<feature type="domain" description="Csf1 N-terminal" evidence="3">
    <location>
        <begin position="25"/>
        <end position="778"/>
    </location>
</feature>
<evidence type="ECO:0000256" key="1">
    <source>
        <dbReference type="SAM" id="MobiDB-lite"/>
    </source>
</evidence>
<evidence type="ECO:0000313" key="5">
    <source>
        <dbReference type="EMBL" id="TFL04360.1"/>
    </source>
</evidence>
<dbReference type="GO" id="GO:0016020">
    <property type="term" value="C:membrane"/>
    <property type="evidence" value="ECO:0007669"/>
    <property type="project" value="InterPro"/>
</dbReference>
<feature type="compositionally biased region" description="Low complexity" evidence="1">
    <location>
        <begin position="2510"/>
        <end position="2528"/>
    </location>
</feature>
<organism evidence="5 6">
    <name type="scientific">Pterulicium gracile</name>
    <dbReference type="NCBI Taxonomy" id="1884261"/>
    <lineage>
        <taxon>Eukaryota</taxon>
        <taxon>Fungi</taxon>
        <taxon>Dikarya</taxon>
        <taxon>Basidiomycota</taxon>
        <taxon>Agaricomycotina</taxon>
        <taxon>Agaricomycetes</taxon>
        <taxon>Agaricomycetidae</taxon>
        <taxon>Agaricales</taxon>
        <taxon>Pleurotineae</taxon>
        <taxon>Pterulaceae</taxon>
        <taxon>Pterulicium</taxon>
    </lineage>
</organism>
<feature type="transmembrane region" description="Helical" evidence="2">
    <location>
        <begin position="7"/>
        <end position="30"/>
    </location>
</feature>
<dbReference type="EMBL" id="ML178818">
    <property type="protein sequence ID" value="TFL04360.1"/>
    <property type="molecule type" value="Genomic_DNA"/>
</dbReference>
<protein>
    <recommendedName>
        <fullName evidence="7">Protein CSF1</fullName>
    </recommendedName>
</protein>
<feature type="compositionally biased region" description="Acidic residues" evidence="1">
    <location>
        <begin position="1166"/>
        <end position="1186"/>
    </location>
</feature>
<feature type="region of interest" description="Disordered" evidence="1">
    <location>
        <begin position="2506"/>
        <end position="2535"/>
    </location>
</feature>
<evidence type="ECO:0000259" key="4">
    <source>
        <dbReference type="Pfam" id="PF25038"/>
    </source>
</evidence>
<gene>
    <name evidence="5" type="ORF">BDV98DRAFT_543257</name>
</gene>
<keyword evidence="2" id="KW-1133">Transmembrane helix</keyword>
<evidence type="ECO:0000259" key="3">
    <source>
        <dbReference type="Pfam" id="PF21678"/>
    </source>
</evidence>
<feature type="region of interest" description="Disordered" evidence="1">
    <location>
        <begin position="1127"/>
        <end position="1146"/>
    </location>
</feature>
<feature type="compositionally biased region" description="Low complexity" evidence="1">
    <location>
        <begin position="3231"/>
        <end position="3241"/>
    </location>
</feature>
<name>A0A5C3QU33_9AGAR</name>
<feature type="region of interest" description="Disordered" evidence="1">
    <location>
        <begin position="3145"/>
        <end position="3242"/>
    </location>
</feature>
<dbReference type="Pfam" id="PF25038">
    <property type="entry name" value="Csf1_C"/>
    <property type="match status" value="1"/>
</dbReference>
<keyword evidence="2" id="KW-0472">Membrane</keyword>
<evidence type="ECO:0000256" key="2">
    <source>
        <dbReference type="SAM" id="Phobius"/>
    </source>
</evidence>
<keyword evidence="2" id="KW-0812">Transmembrane</keyword>
<dbReference type="PANTHER" id="PTHR32085:SF3">
    <property type="entry name" value="PROTEIN CSF1"/>
    <property type="match status" value="1"/>
</dbReference>
<dbReference type="GO" id="GO:0006113">
    <property type="term" value="P:fermentation"/>
    <property type="evidence" value="ECO:0007669"/>
    <property type="project" value="InterPro"/>
</dbReference>
<evidence type="ECO:0008006" key="7">
    <source>
        <dbReference type="Google" id="ProtNLM"/>
    </source>
</evidence>
<feature type="compositionally biased region" description="Low complexity" evidence="1">
    <location>
        <begin position="3195"/>
        <end position="3206"/>
    </location>
</feature>
<proteinExistence type="predicted"/>
<dbReference type="InterPro" id="IPR029636">
    <property type="entry name" value="Csf1"/>
</dbReference>
<dbReference type="InterPro" id="IPR048636">
    <property type="entry name" value="Csf1_N"/>
</dbReference>
<dbReference type="PANTHER" id="PTHR32085">
    <property type="entry name" value="PROTEIN CSF1"/>
    <property type="match status" value="1"/>
</dbReference>
<feature type="region of interest" description="Disordered" evidence="1">
    <location>
        <begin position="1160"/>
        <end position="1186"/>
    </location>
</feature>
<dbReference type="Proteomes" id="UP000305067">
    <property type="component" value="Unassembled WGS sequence"/>
</dbReference>
<dbReference type="Pfam" id="PF21678">
    <property type="entry name" value="Csf1_N"/>
    <property type="match status" value="1"/>
</dbReference>
<dbReference type="OrthoDB" id="10051416at2759"/>
<dbReference type="InterPro" id="IPR056779">
    <property type="entry name" value="Csf1_C"/>
</dbReference>
<sequence>MAGITDAVFNIEFLVVFLCVDLAIIIYFFYLNRLLGYVLTVALRLLYSDQGEESIWVRIGAIHFSLPSARILFKDVSYHSSNQTVKIVKGQISWRYWIRRPSSGQELGNGHANFGAGSKTRHDRCRLQLSFEGFEWFLYNRTPAYENILRQMQTPSQPEDTSTTTEESAPPAVVRQIQTVPPIFAFFPRVLQSCTRWMKDQLPYFDAKDILPVGIDVRKGKIICGNHATPNLLVAEFARTDGKFGVTQSRSRYDLHKQVLSFRFRKVLMRFVHNDDYKESMVTTGERVHAQMSSLSQYQDGDSPMYSFAAFHKIWKRFHLHMQLFTRGKGHSSKLSSTMNRKKSLDYDSNPYALDMASWEYAIERKVLETSELELCYYTDVTGYVPVPDVRGRGFSGIGNGPDTDPEWGIDLVVQDGLVRYGPWADRQRTELQRVFFPATYHDSEKSSKLQPGDKRVWTHLQVFVELRGETSLQIPFREPSKDWLWDNKSDSYPLKPRHRDAAYIHISAADMSSITYIMPMITTTENFESRFELHLDSPVFTSSLNDIQLVNAESCRIRGELPSPLKWNAEREWTIAVSLRQPILYLLRDHINMFTDLGKDWTSGPPTQYNLFVPTVYAFELEMHQFELTLYLNDQNIIDKPRVRDENALLTLRGPRLKVYSSIPSNIYRPDTTDFGFIVDIPGVSINLCLPRWHTHALYSPQGGYSVANCAHLKLQGSYLLNSHTADDSIDQLKLNVKLDDVAVNLTGWTVRFFMVLRENYLGSFTHFSTLYEYLDKRARGLPLGDPVDVKYRPGTSNMMQVEVGLCAQNLQIVLPAGLPGLEKSDGDYGHSEGTASSDIDSCVLLAVPELQMQLRLHDHYMDMSLNVDTVSGYIECIYTQIAKLVHFPKRQKAALVLDGIDIVANRLFGPQPHTTTYLCIWELNVGHLKVMLSPSEARILGAVGSAFKLNFEDAPNIPADQFQVATDPDVMFLKVRIDGIDVALRVEQAAFSLCLHSGLQVQSNDLAGELYRKLLSVEAPEIAVKLLSAGADDPSNWYEAASLDFDVNLDLYSSPLGWREAAKAQNEFVVKQDVATNRAKMMFSELSISANSGRVFHLNGLHLPQPMCAPPVQPRNESISTVKPSFSSAISGSDNEDGTTEAERDARVAHMRSLTPVHRIPPTVDDDSMTSGDESDNADLSDTDSVDSFWSDIDPADNHFKEKQLMFRYSRLTRRYAARFSRGADAWNDRSLTLTHDCRLWDYPENRFEKGSTGHRPTPPSPTPLLPYEDTSVSLIRFSSRSGIEVRLTPLILSVADHFVEPWADSVLSHELRLDEILEGYISDFGPPKPASTVLLDLAIAFVRVRVMQSGVRDVYEPTLEFADSNIDTILAQLSLTDIRCASGFVDDPFLARSPSIYLAFNECSVSFFAVPSPKHGHYSPFKKLPLRASISNFCFTMHDDVTGVKWDGTAMEMDHLGPECALVIFETTSNHLTQLMESVDRWKGRVAHHTEHLLQDVLELSANTEVIDPLSTIQPLYLVQSGRPNDLRTDTTFRFLFQLRYSLQGARTMPSRSEYNGFERLSQLLETRLSYLAIDNEGAHLIALAPILPRLKKPRRKPRFFETPARWGTIEATGMRLNIYNAVHTSSTEFTLSFMSISAGTRHLDLVQQSGANIPSYSQTSLREPSDYNTLKATVSVAFGEVKCVILPDMLNFAQQLVRTRKAYLSSIATQPTNIPSVSKIKGDDASTRRSAQAISVDFTIAIAKFHLQAVAASLIVEFGSDSILASATAFSRLRKFADVSVTHNMAVQLVYLRALSKESNNRRNTALASLEIKDTKINVGLRPETKSEAALHVVFGVQSTHLTVPKSALRLYRFAEEWRADFLPGIEAMAQALLSEINADEPKVLTPSSAKKPSPQMHVHISGRVESFGIFLQVMRGTWLSWEVRGISLHGQGQEEVLGFHAQYQIYSIENRVAAPQQRHSRVKLELPAITLNAKRVAGVIHLMVLVDFFRVKIKPSHWDALLSVQQKFGKDFNELIQLVQETRSKRLSSLPPSTAQMPKVESTLQYKGTLKMKGFRIGLEAVSSVISLECNNVGGRITNLGGQSAFVKLSDLALSLAPRTAQESSSGFNRGSRTAFVIIDFHVNFAGDLIASAASVSVTKIHAVMQPIAIGQFGDFIDHIQAEMMERKEQRAVEIAEFKEKTKSVIRTFENKSTEDSPGDQMEWLQRMNIDIRIEDIGVAFPLSLNQELELPKTGSIDTTAVRAFLFSVASLSFSSHKGVTGTADMAGFSFQFVSHFRQSVHSDYSGSNHLTNNRLLYPEMKAQVRLDHSGATRNAQVDSQVNGFILDLDASLPDYVFSLIDVYQEGKQRVEKLGESIVWATDEHDETSAPVAQVEVPKRYTALPISTIFLSLTFYSGELRMHSETTISARKRKPSRSVFDQADDILQDEGVESFKVPVVTVWGEYRGKSAVQKLGLAEADSTPATLMFKSTIHSSENTFRPTILPFISDIVHRVEARLRQASRTRPSQTSQPAPSPATTHAALADSSPAPTTAVSSLHISFSLRIDQSQLQLTCQPDVNVIAALNWNSGGFMINVAPGARGVTLTGSIDGLTAGLKHGFLSEDCVRIDARNLPFSVNFSKSDPASDVATSSVSVVLDTEFSGLVRFSRLQDVLCFKAVWLDRIPVLNANTNAVPEVRVRRPSIVNHPSTSSGPAVPSNHNTLTTMVLLRVRHIRLEVDLGQSISAISVNFNNAVMRTKLSEEADEFTMTVAEVDIVARGNVSGKLDVPNFIFSTVRRKDRSGLTAAEQARLLDLFMTSGALRLSLESDHQPLLHYHAEPLRVKSYDDWSSTASALQVPGLPRQERPLHVSFLVSGTAIAAAITVGAIPRLMSYLNKFKSNLDAQKEGASLESKAFRIATTPKPENPLTDVANAMLHSARSRFKEASSELEYVIRQQMSLRLGVLRLAVFPRSMADHEVAHLVGRNVQASLLRVVGGVSKAPTRDLNLAFSSLAISRFSGIRLQSDVLENEDILAWLDRLTRNASEANIVGLPSMNMHMASEEVTESPNLHADLGKRSARSLVYDFNSKFMRSAEGKRDLEDIYITLNVALYSWLTVLRKNFSREMGQVRAVEDWRSAATQTGIIPALGAPNGVLSYTGQASSPASLLGSPLTRKVKNSDNRGGSLPPDAPVPLDGAQTSGPNKTPSINIPTSASPPTIYTSPPPIQTANPLEISSPPIPAPPSPTGSASSVSSVTYRARTRHIERLTMRQLGEATPDVMHPFFMKTAGFNLEETLPQYVHEYATSPLEEIMEVLLRVYTRQLLSGGVRTSSQEG</sequence>
<dbReference type="STRING" id="1884261.A0A5C3QU33"/>